<dbReference type="SUPFAM" id="SSF103575">
    <property type="entry name" value="Plexin repeat"/>
    <property type="match status" value="1"/>
</dbReference>
<dbReference type="GO" id="GO:0071526">
    <property type="term" value="P:semaphorin-plexin signaling pathway"/>
    <property type="evidence" value="ECO:0007669"/>
    <property type="project" value="TreeGrafter"/>
</dbReference>
<dbReference type="InterPro" id="IPR027231">
    <property type="entry name" value="Semaphorin"/>
</dbReference>
<evidence type="ECO:0000256" key="3">
    <source>
        <dbReference type="ARBA" id="ARBA00023136"/>
    </source>
</evidence>
<evidence type="ECO:0000256" key="5">
    <source>
        <dbReference type="ARBA" id="ARBA00023180"/>
    </source>
</evidence>
<evidence type="ECO:0000256" key="6">
    <source>
        <dbReference type="PROSITE-ProRule" id="PRU00352"/>
    </source>
</evidence>
<keyword evidence="10" id="KW-1185">Reference proteome</keyword>
<evidence type="ECO:0000256" key="7">
    <source>
        <dbReference type="SAM" id="Phobius"/>
    </source>
</evidence>
<protein>
    <submittedName>
        <fullName evidence="9">Semaphorin-4E Semaphorin-7 Semaphorin-Z7</fullName>
    </submittedName>
</protein>
<dbReference type="GO" id="GO:0001755">
    <property type="term" value="P:neural crest cell migration"/>
    <property type="evidence" value="ECO:0007669"/>
    <property type="project" value="TreeGrafter"/>
</dbReference>
<dbReference type="PANTHER" id="PTHR11036:SF135">
    <property type="entry name" value="SEMAPHORIN 4D ISOFORM X1-RELATED"/>
    <property type="match status" value="1"/>
</dbReference>
<dbReference type="GO" id="GO:0030215">
    <property type="term" value="F:semaphorin receptor binding"/>
    <property type="evidence" value="ECO:0007669"/>
    <property type="project" value="InterPro"/>
</dbReference>
<dbReference type="Pfam" id="PF01403">
    <property type="entry name" value="Sema"/>
    <property type="match status" value="1"/>
</dbReference>
<evidence type="ECO:0000256" key="1">
    <source>
        <dbReference type="ARBA" id="ARBA00004370"/>
    </source>
</evidence>
<sequence>MILKQFKESVNLTALMIREDIGQLVVGAKGKVFTLSLDNIAKKTSEVSFQGNVESGSGKIPFDPNQRFASLLDGNALYSAGSINFLGTSVLFQRHGLKPIKTEYSQSWLYNPTMVSLNLVEVNKTSLDGEDDYMFLFFTEVAVEEYRTDTRVSRIARVCKSDLGGKLTLIRKWTSFFKARLDCPFGDAGASTYVQDVFLTQNQNNWKDSIFYATFTSSSELSKKSAVCAYKLSHIKEVFSGRFLIESPTGGWIRNTAEEPSPYRGSCINDEMRAQGVSTSLDLPDKTLLFVQKHPLMEGVVKPINGKPLLVTTGKLFTTIVIDQVTSLDGRQHPIMLIGTDSGWLQKAVRFDGEDSRIIEELQLFQTPQPVNFLQLSTKTGQLYSCSNKVAVQINLRDCSRYTSCDDCLLARDPYCGWDQIGGQCASVVGTSKGSMIQSLTDGDITMCPTPVLKPAIIHLTLGAAQFLPCSPKTNLPVSWRFSNSIDFPGPQHTVLRQGLIIRPSISDAGLYTCETTETVKGKVHQKTVIQYLVQIQHSNTKVMNLKVAVIALAAYSSLLTLLLCSYFVTSLKKANKWNNDFSMENRNNQEMSVSYQDQ</sequence>
<gene>
    <name evidence="9" type="ORF">EXN66_Car017142</name>
</gene>
<evidence type="ECO:0000259" key="8">
    <source>
        <dbReference type="PROSITE" id="PS51004"/>
    </source>
</evidence>
<dbReference type="SUPFAM" id="SSF101912">
    <property type="entry name" value="Sema domain"/>
    <property type="match status" value="1"/>
</dbReference>
<dbReference type="PANTHER" id="PTHR11036">
    <property type="entry name" value="SEMAPHORIN"/>
    <property type="match status" value="1"/>
</dbReference>
<dbReference type="AlphaFoldDB" id="A0A6G1QG88"/>
<keyword evidence="7" id="KW-1133">Transmembrane helix</keyword>
<dbReference type="Proteomes" id="UP000503349">
    <property type="component" value="Chromosome 16"/>
</dbReference>
<comment type="similarity">
    <text evidence="2">Belongs to the semaphorin family.</text>
</comment>
<dbReference type="GO" id="GO:0005615">
    <property type="term" value="C:extracellular space"/>
    <property type="evidence" value="ECO:0007669"/>
    <property type="project" value="TreeGrafter"/>
</dbReference>
<reference evidence="10" key="2">
    <citation type="submission" date="2019-02" db="EMBL/GenBank/DDBJ databases">
        <title>Opniocepnalus argus Var Kimnra genome.</title>
        <authorList>
            <person name="Zhou C."/>
            <person name="Xiao S."/>
        </authorList>
    </citation>
    <scope>NUCLEOTIDE SEQUENCE [LARGE SCALE GENOMIC DNA]</scope>
</reference>
<keyword evidence="3 7" id="KW-0472">Membrane</keyword>
<name>A0A6G1QG88_CHAAH</name>
<evidence type="ECO:0000313" key="10">
    <source>
        <dbReference type="Proteomes" id="UP000503349"/>
    </source>
</evidence>
<comment type="caution">
    <text evidence="6">Lacks conserved residue(s) required for the propagation of feature annotation.</text>
</comment>
<dbReference type="GO" id="GO:0030335">
    <property type="term" value="P:positive regulation of cell migration"/>
    <property type="evidence" value="ECO:0007669"/>
    <property type="project" value="TreeGrafter"/>
</dbReference>
<dbReference type="Gene3D" id="2.130.10.10">
    <property type="entry name" value="YVTN repeat-like/Quinoprotein amine dehydrogenase"/>
    <property type="match status" value="1"/>
</dbReference>
<keyword evidence="5" id="KW-0325">Glycoprotein</keyword>
<keyword evidence="7" id="KW-0812">Transmembrane</keyword>
<comment type="subcellular location">
    <subcellularLocation>
        <location evidence="1">Membrane</location>
    </subcellularLocation>
</comment>
<dbReference type="InterPro" id="IPR001627">
    <property type="entry name" value="Semap_dom"/>
</dbReference>
<dbReference type="InterPro" id="IPR015943">
    <property type="entry name" value="WD40/YVTN_repeat-like_dom_sf"/>
</dbReference>
<dbReference type="SMART" id="SM00630">
    <property type="entry name" value="Sema"/>
    <property type="match status" value="1"/>
</dbReference>
<dbReference type="GO" id="GO:0000122">
    <property type="term" value="P:negative regulation of transcription by RNA polymerase II"/>
    <property type="evidence" value="ECO:0007669"/>
    <property type="project" value="TreeGrafter"/>
</dbReference>
<dbReference type="GO" id="GO:0007411">
    <property type="term" value="P:axon guidance"/>
    <property type="evidence" value="ECO:0007669"/>
    <property type="project" value="TreeGrafter"/>
</dbReference>
<accession>A0A6G1QG88</accession>
<dbReference type="InterPro" id="IPR036352">
    <property type="entry name" value="Semap_dom_sf"/>
</dbReference>
<reference evidence="9 10" key="1">
    <citation type="submission" date="2019-02" db="EMBL/GenBank/DDBJ databases">
        <title>Opniocepnalus argus genome.</title>
        <authorList>
            <person name="Zhou C."/>
            <person name="Xiao S."/>
        </authorList>
    </citation>
    <scope>NUCLEOTIDE SEQUENCE [LARGE SCALE GENOMIC DNA]</scope>
    <source>
        <strain evidence="9">OARG1902GOOAL</strain>
        <tissue evidence="9">Muscle</tissue>
    </source>
</reference>
<dbReference type="InterPro" id="IPR016201">
    <property type="entry name" value="PSI"/>
</dbReference>
<dbReference type="SMART" id="SM00423">
    <property type="entry name" value="PSI"/>
    <property type="match status" value="1"/>
</dbReference>
<dbReference type="GO" id="GO:0005886">
    <property type="term" value="C:plasma membrane"/>
    <property type="evidence" value="ECO:0007669"/>
    <property type="project" value="TreeGrafter"/>
</dbReference>
<dbReference type="Pfam" id="PF01437">
    <property type="entry name" value="PSI"/>
    <property type="match status" value="1"/>
</dbReference>
<dbReference type="EMBL" id="CM015727">
    <property type="protein sequence ID" value="KAF3701454.1"/>
    <property type="molecule type" value="Genomic_DNA"/>
</dbReference>
<dbReference type="Gene3D" id="3.30.1680.10">
    <property type="entry name" value="ligand-binding face of the semaphorins, domain 2"/>
    <property type="match status" value="1"/>
</dbReference>
<evidence type="ECO:0000256" key="2">
    <source>
        <dbReference type="ARBA" id="ARBA00009492"/>
    </source>
</evidence>
<dbReference type="InterPro" id="IPR036179">
    <property type="entry name" value="Ig-like_dom_sf"/>
</dbReference>
<dbReference type="SUPFAM" id="SSF48726">
    <property type="entry name" value="Immunoglobulin"/>
    <property type="match status" value="1"/>
</dbReference>
<keyword evidence="4" id="KW-1015">Disulfide bond</keyword>
<dbReference type="GO" id="GO:0045499">
    <property type="term" value="F:chemorepellent activity"/>
    <property type="evidence" value="ECO:0007669"/>
    <property type="project" value="TreeGrafter"/>
</dbReference>
<feature type="domain" description="Sema" evidence="8">
    <location>
        <begin position="1"/>
        <end position="396"/>
    </location>
</feature>
<dbReference type="GO" id="GO:0043931">
    <property type="term" value="P:ossification involved in bone maturation"/>
    <property type="evidence" value="ECO:0007669"/>
    <property type="project" value="TreeGrafter"/>
</dbReference>
<dbReference type="InterPro" id="IPR002165">
    <property type="entry name" value="Plexin_repeat"/>
</dbReference>
<evidence type="ECO:0000256" key="4">
    <source>
        <dbReference type="ARBA" id="ARBA00023157"/>
    </source>
</evidence>
<evidence type="ECO:0000313" key="9">
    <source>
        <dbReference type="EMBL" id="KAF3701454.1"/>
    </source>
</evidence>
<proteinExistence type="inferred from homology"/>
<dbReference type="PROSITE" id="PS51004">
    <property type="entry name" value="SEMA"/>
    <property type="match status" value="1"/>
</dbReference>
<feature type="transmembrane region" description="Helical" evidence="7">
    <location>
        <begin position="548"/>
        <end position="569"/>
    </location>
</feature>
<organism evidence="9 10">
    <name type="scientific">Channa argus</name>
    <name type="common">Northern snakehead</name>
    <name type="synonym">Ophicephalus argus</name>
    <dbReference type="NCBI Taxonomy" id="215402"/>
    <lineage>
        <taxon>Eukaryota</taxon>
        <taxon>Metazoa</taxon>
        <taxon>Chordata</taxon>
        <taxon>Craniata</taxon>
        <taxon>Vertebrata</taxon>
        <taxon>Euteleostomi</taxon>
        <taxon>Actinopterygii</taxon>
        <taxon>Neopterygii</taxon>
        <taxon>Teleostei</taxon>
        <taxon>Neoteleostei</taxon>
        <taxon>Acanthomorphata</taxon>
        <taxon>Anabantaria</taxon>
        <taxon>Anabantiformes</taxon>
        <taxon>Channoidei</taxon>
        <taxon>Channidae</taxon>
        <taxon>Channa</taxon>
    </lineage>
</organism>